<dbReference type="InterPro" id="IPR027643">
    <property type="entry name" value="Formin-like_plant"/>
</dbReference>
<dbReference type="PaxDb" id="3827-XP_004502130.1"/>
<evidence type="ECO:0000256" key="2">
    <source>
        <dbReference type="RuleBase" id="RU361260"/>
    </source>
</evidence>
<evidence type="ECO:0000313" key="7">
    <source>
        <dbReference type="RefSeq" id="XP_004502130.2"/>
    </source>
</evidence>
<dbReference type="PROSITE" id="PS51444">
    <property type="entry name" value="FH2"/>
    <property type="match status" value="1"/>
</dbReference>
<feature type="compositionally biased region" description="Pro residues" evidence="3">
    <location>
        <begin position="177"/>
        <end position="190"/>
    </location>
</feature>
<dbReference type="GeneID" id="101507826"/>
<keyword evidence="6" id="KW-1185">Reference proteome</keyword>
<gene>
    <name evidence="7" type="primary">LOC101507826</name>
</gene>
<dbReference type="GO" id="GO:0051015">
    <property type="term" value="F:actin filament binding"/>
    <property type="evidence" value="ECO:0007669"/>
    <property type="project" value="InterPro"/>
</dbReference>
<accession>A0A1S2YAY1</accession>
<reference evidence="7" key="2">
    <citation type="submission" date="2025-08" db="UniProtKB">
        <authorList>
            <consortium name="RefSeq"/>
        </authorList>
    </citation>
    <scope>IDENTIFICATION</scope>
    <source>
        <tissue evidence="7">Etiolated seedlings</tissue>
    </source>
</reference>
<dbReference type="Gene3D" id="1.20.58.2220">
    <property type="entry name" value="Formin, FH2 domain"/>
    <property type="match status" value="1"/>
</dbReference>
<feature type="compositionally biased region" description="Pro residues" evidence="3">
    <location>
        <begin position="197"/>
        <end position="207"/>
    </location>
</feature>
<dbReference type="SMART" id="SM00498">
    <property type="entry name" value="FH2"/>
    <property type="match status" value="1"/>
</dbReference>
<dbReference type="AlphaFoldDB" id="A0A1S2YAY1"/>
<feature type="region of interest" description="Disordered" evidence="3">
    <location>
        <begin position="171"/>
        <end position="227"/>
    </location>
</feature>
<feature type="domain" description="FH2" evidence="5">
    <location>
        <begin position="236"/>
        <end position="652"/>
    </location>
</feature>
<evidence type="ECO:0000256" key="1">
    <source>
        <dbReference type="ARBA" id="ARBA00025793"/>
    </source>
</evidence>
<sequence>MSAPIAMAVASTAVAMLFITGIFHYFYHKYVLARYQSRNKVATTAKGYLKEPVLNHEDIKRYGGNVKGLIVEENGVDVIYMMNKESRQMVTSFPNCTFNPSYEDDEEEKIIDVLVHKSKITNHNEIIPFACESHEKLPHISHELLQSSLPLPLPPLQKPSQMNLEKNKIHMSYNQPLPSPPPSPPPLPSPPRKEIPKAPPLPSPPLPKTSSGFTSSLKPPPAPKGKANIKEITIGESSRENGQTRLKPLHWDKVAADVDHSTVWDQINDGSFRFDDELMESLFGYSTNYKTQERNRSLSTLAKSNSNTPTQIFILEPRKSQNTAIVLRSLAVSRREILDAVLDGEGLSVETLERLTKIAPSQEEASKILQFNGNPNRLAEAESFLYYILKSVPTSFNRLKAMFFRSNHDSEILRLKEHLQTLDLGCKELRTSGLFLKLLEAILKTGNRMNAGTSRGNAQGFNLSALTKLSDVKSTNGKTSLLHFIVEQVVHSEGKRQAQEEDKEEYLIFGLQVLGGLSDELSEAMKASCIDYHSFITMCSNLSSHVNEIRHIITCCGNNEKGEFFKDMKGFLELCEEELKVVREEQARIMELVKKTNEYYLAGATKDNMPNPFHLFIIVKDFVDKVCQACIELKKKLEKKNVGVESVSTTPPLSPSNRMPSRFSSFDLNFLSNRLESTFSSQSGDDF</sequence>
<reference evidence="6" key="1">
    <citation type="journal article" date="2013" name="Nat. Biotechnol.">
        <title>Draft genome sequence of chickpea (Cicer arietinum) provides a resource for trait improvement.</title>
        <authorList>
            <person name="Varshney R.K."/>
            <person name="Song C."/>
            <person name="Saxena R.K."/>
            <person name="Azam S."/>
            <person name="Yu S."/>
            <person name="Sharpe A.G."/>
            <person name="Cannon S."/>
            <person name="Baek J."/>
            <person name="Rosen B.D."/>
            <person name="Tar'an B."/>
            <person name="Millan T."/>
            <person name="Zhang X."/>
            <person name="Ramsay L.D."/>
            <person name="Iwata A."/>
            <person name="Wang Y."/>
            <person name="Nelson W."/>
            <person name="Farmer A.D."/>
            <person name="Gaur P.M."/>
            <person name="Soderlund C."/>
            <person name="Penmetsa R.V."/>
            <person name="Xu C."/>
            <person name="Bharti A.K."/>
            <person name="He W."/>
            <person name="Winter P."/>
            <person name="Zhao S."/>
            <person name="Hane J.K."/>
            <person name="Carrasquilla-Garcia N."/>
            <person name="Condie J.A."/>
            <person name="Upadhyaya H.D."/>
            <person name="Luo M.C."/>
            <person name="Thudi M."/>
            <person name="Gowda C.L."/>
            <person name="Singh N.P."/>
            <person name="Lichtenzveig J."/>
            <person name="Gali K.K."/>
            <person name="Rubio J."/>
            <person name="Nadarajan N."/>
            <person name="Dolezel J."/>
            <person name="Bansal K.C."/>
            <person name="Xu X."/>
            <person name="Edwards D."/>
            <person name="Zhang G."/>
            <person name="Kahl G."/>
            <person name="Gil J."/>
            <person name="Singh K.B."/>
            <person name="Datta S.K."/>
            <person name="Jackson S.A."/>
            <person name="Wang J."/>
            <person name="Cook D.R."/>
        </authorList>
    </citation>
    <scope>NUCLEOTIDE SEQUENCE [LARGE SCALE GENOMIC DNA]</scope>
    <source>
        <strain evidence="6">cv. CDC Frontier</strain>
    </source>
</reference>
<dbReference type="InterPro" id="IPR042201">
    <property type="entry name" value="FH2_Formin_sf"/>
</dbReference>
<dbReference type="SUPFAM" id="SSF101447">
    <property type="entry name" value="Formin homology 2 domain (FH2 domain)"/>
    <property type="match status" value="1"/>
</dbReference>
<dbReference type="OrthoDB" id="1668162at2759"/>
<dbReference type="Proteomes" id="UP000087171">
    <property type="component" value="Chromosome Ca5"/>
</dbReference>
<comment type="similarity">
    <text evidence="1">Belongs to the formin-like family. Class-I subfamily.</text>
</comment>
<evidence type="ECO:0000256" key="4">
    <source>
        <dbReference type="SAM" id="Phobius"/>
    </source>
</evidence>
<proteinExistence type="inferred from homology"/>
<dbReference type="STRING" id="3827.A0A1S2YAY1"/>
<keyword evidence="4" id="KW-0812">Transmembrane</keyword>
<dbReference type="Pfam" id="PF02181">
    <property type="entry name" value="FH2"/>
    <property type="match status" value="1"/>
</dbReference>
<evidence type="ECO:0000313" key="6">
    <source>
        <dbReference type="Proteomes" id="UP000087171"/>
    </source>
</evidence>
<protein>
    <recommendedName>
        <fullName evidence="2">Formin-like protein</fullName>
    </recommendedName>
</protein>
<dbReference type="PANTHER" id="PTHR23213">
    <property type="entry name" value="FORMIN-RELATED"/>
    <property type="match status" value="1"/>
</dbReference>
<dbReference type="GO" id="GO:0045010">
    <property type="term" value="P:actin nucleation"/>
    <property type="evidence" value="ECO:0007669"/>
    <property type="project" value="InterPro"/>
</dbReference>
<dbReference type="InterPro" id="IPR015425">
    <property type="entry name" value="FH2_Formin"/>
</dbReference>
<keyword evidence="4" id="KW-0472">Membrane</keyword>
<evidence type="ECO:0000259" key="5">
    <source>
        <dbReference type="PROSITE" id="PS51444"/>
    </source>
</evidence>
<name>A0A1S2YAY1_CICAR</name>
<dbReference type="KEGG" id="cam:101507826"/>
<keyword evidence="4" id="KW-1133">Transmembrane helix</keyword>
<organism evidence="6 7">
    <name type="scientific">Cicer arietinum</name>
    <name type="common">Chickpea</name>
    <name type="synonym">Garbanzo</name>
    <dbReference type="NCBI Taxonomy" id="3827"/>
    <lineage>
        <taxon>Eukaryota</taxon>
        <taxon>Viridiplantae</taxon>
        <taxon>Streptophyta</taxon>
        <taxon>Embryophyta</taxon>
        <taxon>Tracheophyta</taxon>
        <taxon>Spermatophyta</taxon>
        <taxon>Magnoliopsida</taxon>
        <taxon>eudicotyledons</taxon>
        <taxon>Gunneridae</taxon>
        <taxon>Pentapetalae</taxon>
        <taxon>rosids</taxon>
        <taxon>fabids</taxon>
        <taxon>Fabales</taxon>
        <taxon>Fabaceae</taxon>
        <taxon>Papilionoideae</taxon>
        <taxon>50 kb inversion clade</taxon>
        <taxon>NPAAA clade</taxon>
        <taxon>Hologalegina</taxon>
        <taxon>IRL clade</taxon>
        <taxon>Cicereae</taxon>
        <taxon>Cicer</taxon>
    </lineage>
</organism>
<dbReference type="eggNOG" id="KOG1922">
    <property type="taxonomic scope" value="Eukaryota"/>
</dbReference>
<feature type="transmembrane region" description="Helical" evidence="4">
    <location>
        <begin position="6"/>
        <end position="27"/>
    </location>
</feature>
<dbReference type="RefSeq" id="XP_004502130.2">
    <property type="nucleotide sequence ID" value="XM_004502073.3"/>
</dbReference>
<evidence type="ECO:0000256" key="3">
    <source>
        <dbReference type="SAM" id="MobiDB-lite"/>
    </source>
</evidence>
<dbReference type="PANTHER" id="PTHR23213:SF273">
    <property type="entry name" value="FORMIN-LIKE PROTEIN"/>
    <property type="match status" value="1"/>
</dbReference>